<keyword evidence="1" id="KW-0460">Magnesium</keyword>
<sequence length="299" mass="34118">MITNNFFQFEQYYNIFKQKGLLILALSYSTNLKLTSSIQYIPKDRSKDPIYAKYLKDLNNYSKTGEDNYVQGETRFAVLDGVGGYIQHGYDSSIISSRLAKYIKEYNNSSNDIKDCLAAAYQKVLEDPEVEAGATTVTLSQIDPSTGEMNVLNLGDSWLGVLRDGEFVNETLKQEYFFNAPYQLAKIPNTGKESRSISNKPEDADAYKFNLQKGDLVILSTDGMVDNWGRSKIADWWSEYLTDDCDLDKLNKEFVRLVNKDSKDQTFYSEFVKEYNLLKNSRYTGGKEDDITVLVVKVD</sequence>
<dbReference type="InterPro" id="IPR036457">
    <property type="entry name" value="PPM-type-like_dom_sf"/>
</dbReference>
<dbReference type="PROSITE" id="PS51746">
    <property type="entry name" value="PPM_2"/>
    <property type="match status" value="1"/>
</dbReference>
<feature type="domain" description="PPM-type phosphatase" evidence="2">
    <location>
        <begin position="52"/>
        <end position="298"/>
    </location>
</feature>
<keyword evidence="1" id="KW-0378">Hydrolase</keyword>
<dbReference type="PANTHER" id="PTHR12320:SF1">
    <property type="entry name" value="PROTEIN PHOSPHATASE PTC7 HOMOLOG"/>
    <property type="match status" value="1"/>
</dbReference>
<dbReference type="EMBL" id="LXPE01000049">
    <property type="protein sequence ID" value="OBA25732.1"/>
    <property type="molecule type" value="Genomic_DNA"/>
</dbReference>
<protein>
    <recommendedName>
        <fullName evidence="1">Protein phosphatase</fullName>
        <ecNumber evidence="1">3.1.3.16</ecNumber>
    </recommendedName>
</protein>
<dbReference type="InterPro" id="IPR039123">
    <property type="entry name" value="PPTC7"/>
</dbReference>
<dbReference type="EC" id="3.1.3.16" evidence="1"/>
<dbReference type="Proteomes" id="UP000092321">
    <property type="component" value="Unassembled WGS sequence"/>
</dbReference>
<evidence type="ECO:0000313" key="3">
    <source>
        <dbReference type="EMBL" id="OBA25732.1"/>
    </source>
</evidence>
<keyword evidence="1" id="KW-0464">Manganese</keyword>
<dbReference type="SUPFAM" id="SSF81606">
    <property type="entry name" value="PP2C-like"/>
    <property type="match status" value="1"/>
</dbReference>
<dbReference type="GO" id="GO:0004722">
    <property type="term" value="F:protein serine/threonine phosphatase activity"/>
    <property type="evidence" value="ECO:0007669"/>
    <property type="project" value="UniProtKB-EC"/>
</dbReference>
<comment type="cofactor">
    <cofactor evidence="1">
        <name>Mg(2+)</name>
        <dbReference type="ChEBI" id="CHEBI:18420"/>
    </cofactor>
</comment>
<dbReference type="OrthoDB" id="60843at2759"/>
<evidence type="ECO:0000259" key="2">
    <source>
        <dbReference type="PROSITE" id="PS51746"/>
    </source>
</evidence>
<comment type="catalytic activity">
    <reaction evidence="1">
        <text>O-phospho-L-threonyl-[protein] + H2O = L-threonyl-[protein] + phosphate</text>
        <dbReference type="Rhea" id="RHEA:47004"/>
        <dbReference type="Rhea" id="RHEA-COMP:11060"/>
        <dbReference type="Rhea" id="RHEA-COMP:11605"/>
        <dbReference type="ChEBI" id="CHEBI:15377"/>
        <dbReference type="ChEBI" id="CHEBI:30013"/>
        <dbReference type="ChEBI" id="CHEBI:43474"/>
        <dbReference type="ChEBI" id="CHEBI:61977"/>
        <dbReference type="EC" id="3.1.3.16"/>
    </reaction>
</comment>
<name>A0A1B7TAH2_9ASCO</name>
<keyword evidence="4" id="KW-1185">Reference proteome</keyword>
<reference evidence="4" key="1">
    <citation type="journal article" date="2016" name="Proc. Natl. Acad. Sci. U.S.A.">
        <title>Comparative genomics of biotechnologically important yeasts.</title>
        <authorList>
            <person name="Riley R."/>
            <person name="Haridas S."/>
            <person name="Wolfe K.H."/>
            <person name="Lopes M.R."/>
            <person name="Hittinger C.T."/>
            <person name="Goeker M."/>
            <person name="Salamov A.A."/>
            <person name="Wisecaver J.H."/>
            <person name="Long T.M."/>
            <person name="Calvey C.H."/>
            <person name="Aerts A.L."/>
            <person name="Barry K.W."/>
            <person name="Choi C."/>
            <person name="Clum A."/>
            <person name="Coughlan A.Y."/>
            <person name="Deshpande S."/>
            <person name="Douglass A.P."/>
            <person name="Hanson S.J."/>
            <person name="Klenk H.-P."/>
            <person name="LaButti K.M."/>
            <person name="Lapidus A."/>
            <person name="Lindquist E.A."/>
            <person name="Lipzen A.M."/>
            <person name="Meier-Kolthoff J.P."/>
            <person name="Ohm R.A."/>
            <person name="Otillar R.P."/>
            <person name="Pangilinan J.L."/>
            <person name="Peng Y."/>
            <person name="Rokas A."/>
            <person name="Rosa C.A."/>
            <person name="Scheuner C."/>
            <person name="Sibirny A.A."/>
            <person name="Slot J.C."/>
            <person name="Stielow J.B."/>
            <person name="Sun H."/>
            <person name="Kurtzman C.P."/>
            <person name="Blackwell M."/>
            <person name="Grigoriev I.V."/>
            <person name="Jeffries T.W."/>
        </authorList>
    </citation>
    <scope>NUCLEOTIDE SEQUENCE [LARGE SCALE GENOMIC DNA]</scope>
    <source>
        <strain evidence="4">NRRL Y-1626</strain>
    </source>
</reference>
<dbReference type="Pfam" id="PF07228">
    <property type="entry name" value="SpoIIE"/>
    <property type="match status" value="1"/>
</dbReference>
<comment type="catalytic activity">
    <reaction evidence="1">
        <text>O-phospho-L-seryl-[protein] + H2O = L-seryl-[protein] + phosphate</text>
        <dbReference type="Rhea" id="RHEA:20629"/>
        <dbReference type="Rhea" id="RHEA-COMP:9863"/>
        <dbReference type="Rhea" id="RHEA-COMP:11604"/>
        <dbReference type="ChEBI" id="CHEBI:15377"/>
        <dbReference type="ChEBI" id="CHEBI:29999"/>
        <dbReference type="ChEBI" id="CHEBI:43474"/>
        <dbReference type="ChEBI" id="CHEBI:83421"/>
        <dbReference type="EC" id="3.1.3.16"/>
    </reaction>
</comment>
<proteinExistence type="inferred from homology"/>
<keyword evidence="1" id="KW-0479">Metal-binding</keyword>
<dbReference type="GO" id="GO:0046872">
    <property type="term" value="F:metal ion binding"/>
    <property type="evidence" value="ECO:0007669"/>
    <property type="project" value="UniProtKB-UniRule"/>
</dbReference>
<dbReference type="AlphaFoldDB" id="A0A1B7TAH2"/>
<dbReference type="PANTHER" id="PTHR12320">
    <property type="entry name" value="PROTEIN PHOSPHATASE 2C"/>
    <property type="match status" value="1"/>
</dbReference>
<gene>
    <name evidence="3" type="ORF">HANVADRAFT_26495</name>
</gene>
<comment type="similarity">
    <text evidence="1">Belongs to the PP2C family.</text>
</comment>
<dbReference type="InterPro" id="IPR001932">
    <property type="entry name" value="PPM-type_phosphatase-like_dom"/>
</dbReference>
<comment type="cofactor">
    <cofactor evidence="1">
        <name>Mn(2+)</name>
        <dbReference type="ChEBI" id="CHEBI:29035"/>
    </cofactor>
</comment>
<accession>A0A1B7TAH2</accession>
<evidence type="ECO:0000256" key="1">
    <source>
        <dbReference type="RuleBase" id="RU366020"/>
    </source>
</evidence>
<comment type="caution">
    <text evidence="3">The sequence shown here is derived from an EMBL/GenBank/DDBJ whole genome shotgun (WGS) entry which is preliminary data.</text>
</comment>
<dbReference type="SMART" id="SM00332">
    <property type="entry name" value="PP2Cc"/>
    <property type="match status" value="1"/>
</dbReference>
<keyword evidence="1" id="KW-0904">Protein phosphatase</keyword>
<dbReference type="Gene3D" id="3.60.40.10">
    <property type="entry name" value="PPM-type phosphatase domain"/>
    <property type="match status" value="1"/>
</dbReference>
<dbReference type="SMART" id="SM00331">
    <property type="entry name" value="PP2C_SIG"/>
    <property type="match status" value="1"/>
</dbReference>
<organism evidence="3 4">
    <name type="scientific">Hanseniaspora valbyensis NRRL Y-1626</name>
    <dbReference type="NCBI Taxonomy" id="766949"/>
    <lineage>
        <taxon>Eukaryota</taxon>
        <taxon>Fungi</taxon>
        <taxon>Dikarya</taxon>
        <taxon>Ascomycota</taxon>
        <taxon>Saccharomycotina</taxon>
        <taxon>Saccharomycetes</taxon>
        <taxon>Saccharomycodales</taxon>
        <taxon>Saccharomycodaceae</taxon>
        <taxon>Hanseniaspora</taxon>
    </lineage>
</organism>
<evidence type="ECO:0000313" key="4">
    <source>
        <dbReference type="Proteomes" id="UP000092321"/>
    </source>
</evidence>